<comment type="caution">
    <text evidence="2">The sequence shown here is derived from an EMBL/GenBank/DDBJ whole genome shotgun (WGS) entry which is preliminary data.</text>
</comment>
<organism evidence="2 3">
    <name type="scientific">Eiseniibacteriota bacterium</name>
    <dbReference type="NCBI Taxonomy" id="2212470"/>
    <lineage>
        <taxon>Bacteria</taxon>
        <taxon>Candidatus Eiseniibacteriota</taxon>
    </lineage>
</organism>
<accession>A0A7Y2ECR1</accession>
<keyword evidence="1" id="KW-0472">Membrane</keyword>
<sequence length="68" mass="6982">MKNIGILLIVVGIALIGYWGYQSSQNSESISLGDVELSASKSTSPIPAVIGGIAFVGGLVIMMSGKKN</sequence>
<protein>
    <submittedName>
        <fullName evidence="2">DUF3185 domain-containing protein</fullName>
    </submittedName>
</protein>
<dbReference type="AlphaFoldDB" id="A0A7Y2ECR1"/>
<gene>
    <name evidence="2" type="ORF">HKN21_11860</name>
</gene>
<keyword evidence="1" id="KW-0812">Transmembrane</keyword>
<feature type="transmembrane region" description="Helical" evidence="1">
    <location>
        <begin position="5"/>
        <end position="21"/>
    </location>
</feature>
<keyword evidence="1" id="KW-1133">Transmembrane helix</keyword>
<reference evidence="2 3" key="1">
    <citation type="submission" date="2020-03" db="EMBL/GenBank/DDBJ databases">
        <title>Metabolic flexibility allows generalist bacteria to become dominant in a frequently disturbed ecosystem.</title>
        <authorList>
            <person name="Chen Y.-J."/>
            <person name="Leung P.M."/>
            <person name="Bay S.K."/>
            <person name="Hugenholtz P."/>
            <person name="Kessler A.J."/>
            <person name="Shelley G."/>
            <person name="Waite D.W."/>
            <person name="Cook P.L."/>
            <person name="Greening C."/>
        </authorList>
    </citation>
    <scope>NUCLEOTIDE SEQUENCE [LARGE SCALE GENOMIC DNA]</scope>
    <source>
        <strain evidence="2">SS_bin_28</strain>
    </source>
</reference>
<evidence type="ECO:0000313" key="2">
    <source>
        <dbReference type="EMBL" id="NNF07449.1"/>
    </source>
</evidence>
<dbReference type="EMBL" id="JABDJR010000480">
    <property type="protein sequence ID" value="NNF07449.1"/>
    <property type="molecule type" value="Genomic_DNA"/>
</dbReference>
<name>A0A7Y2ECR1_UNCEI</name>
<dbReference type="Proteomes" id="UP000547674">
    <property type="component" value="Unassembled WGS sequence"/>
</dbReference>
<proteinExistence type="predicted"/>
<evidence type="ECO:0000256" key="1">
    <source>
        <dbReference type="SAM" id="Phobius"/>
    </source>
</evidence>
<feature type="transmembrane region" description="Helical" evidence="1">
    <location>
        <begin position="46"/>
        <end position="65"/>
    </location>
</feature>
<evidence type="ECO:0000313" key="3">
    <source>
        <dbReference type="Proteomes" id="UP000547674"/>
    </source>
</evidence>